<protein>
    <submittedName>
        <fullName evidence="2">Uncharacterized protein</fullName>
    </submittedName>
</protein>
<reference evidence="2" key="1">
    <citation type="submission" date="2023-03" db="EMBL/GenBank/DDBJ databases">
        <title>Mating type loci evolution in Malassezia.</title>
        <authorList>
            <person name="Coelho M.A."/>
        </authorList>
    </citation>
    <scope>NUCLEOTIDE SEQUENCE</scope>
    <source>
        <strain evidence="2">CBS 14135</strain>
    </source>
</reference>
<gene>
    <name evidence="2" type="ORF">MBRA1_003413</name>
</gene>
<name>A0AAF0IR62_9BASI</name>
<feature type="compositionally biased region" description="Low complexity" evidence="1">
    <location>
        <begin position="154"/>
        <end position="166"/>
    </location>
</feature>
<proteinExistence type="predicted"/>
<feature type="compositionally biased region" description="Low complexity" evidence="1">
    <location>
        <begin position="241"/>
        <end position="256"/>
    </location>
</feature>
<sequence length="270" mass="27628">MPEDAANTARVLLKEHQARMLAAAAPDLARTYEHAFACSVQALLRYGMDASLAPRRDVLWAPHAPSAVPSRHAPIEHLLPAWYAAVNPVCVECALPLLPAITARHRTAPKAQRAYVCDACGATQPLRRVPKPPVASVRARRRIRKEILAGQATAPKAPNERAAPAAATPPPAAPPAAQASAGLARAPSKSAAPPTARAPSAPAASAASASKTPGAAASASGPTGSARRRSKAAPDPKEGLRALLQQKKAGAAGAAPVPARGALADFLSQL</sequence>
<dbReference type="AlphaFoldDB" id="A0AAF0IR62"/>
<feature type="region of interest" description="Disordered" evidence="1">
    <location>
        <begin position="147"/>
        <end position="256"/>
    </location>
</feature>
<accession>A0AAF0IR62</accession>
<feature type="compositionally biased region" description="Low complexity" evidence="1">
    <location>
        <begin position="175"/>
        <end position="225"/>
    </location>
</feature>
<evidence type="ECO:0000256" key="1">
    <source>
        <dbReference type="SAM" id="MobiDB-lite"/>
    </source>
</evidence>
<dbReference type="Proteomes" id="UP001216638">
    <property type="component" value="Chromosome 4"/>
</dbReference>
<evidence type="ECO:0000313" key="3">
    <source>
        <dbReference type="Proteomes" id="UP001216638"/>
    </source>
</evidence>
<dbReference type="EMBL" id="CP119954">
    <property type="protein sequence ID" value="WFC96751.1"/>
    <property type="molecule type" value="Genomic_DNA"/>
</dbReference>
<keyword evidence="3" id="KW-1185">Reference proteome</keyword>
<organism evidence="2 3">
    <name type="scientific">Malassezia brasiliensis</name>
    <dbReference type="NCBI Taxonomy" id="1821822"/>
    <lineage>
        <taxon>Eukaryota</taxon>
        <taxon>Fungi</taxon>
        <taxon>Dikarya</taxon>
        <taxon>Basidiomycota</taxon>
        <taxon>Ustilaginomycotina</taxon>
        <taxon>Malasseziomycetes</taxon>
        <taxon>Malasseziales</taxon>
        <taxon>Malasseziaceae</taxon>
        <taxon>Malassezia</taxon>
    </lineage>
</organism>
<evidence type="ECO:0000313" key="2">
    <source>
        <dbReference type="EMBL" id="WFC96751.1"/>
    </source>
</evidence>